<evidence type="ECO:0000256" key="2">
    <source>
        <dbReference type="ARBA" id="ARBA00022516"/>
    </source>
</evidence>
<evidence type="ECO:0000259" key="9">
    <source>
        <dbReference type="Pfam" id="PF13720"/>
    </source>
</evidence>
<keyword evidence="3 8" id="KW-0441">Lipid A biosynthesis</keyword>
<dbReference type="Proteomes" id="UP000199611">
    <property type="component" value="Unassembled WGS sequence"/>
</dbReference>
<evidence type="ECO:0000256" key="3">
    <source>
        <dbReference type="ARBA" id="ARBA00022556"/>
    </source>
</evidence>
<feature type="domain" description="UDP N-acetylglucosamine O-acyltransferase C-terminal" evidence="9">
    <location>
        <begin position="176"/>
        <end position="258"/>
    </location>
</feature>
<dbReference type="PANTHER" id="PTHR43480:SF1">
    <property type="entry name" value="ACYL-[ACYL-CARRIER-PROTEIN]--UDP-N-ACETYLGLUCOSAMINE O-ACYLTRANSFERASE, MITOCHONDRIAL-RELATED"/>
    <property type="match status" value="1"/>
</dbReference>
<evidence type="ECO:0000256" key="4">
    <source>
        <dbReference type="ARBA" id="ARBA00022679"/>
    </source>
</evidence>
<keyword evidence="2 8" id="KW-0444">Lipid biosynthesis</keyword>
<comment type="pathway">
    <text evidence="8">Glycolipid biosynthesis; lipid IV(A) biosynthesis; lipid IV(A) from (3R)-3-hydroxytetradecanoyl-[acyl-carrier-protein] and UDP-N-acetyl-alpha-D-glucosamine: step 1/6.</text>
</comment>
<dbReference type="InterPro" id="IPR037157">
    <property type="entry name" value="Acetyltransf_C_sf"/>
</dbReference>
<protein>
    <recommendedName>
        <fullName evidence="8">Acyl-[acyl-carrier-protein]--UDP-N-acetylglucosamine O-acyltransferase</fullName>
        <shortName evidence="8">UDP-N-acetylglucosamine acyltransferase</shortName>
        <ecNumber evidence="8">2.3.1.129</ecNumber>
    </recommendedName>
</protein>
<evidence type="ECO:0000313" key="10">
    <source>
        <dbReference type="EMBL" id="SFM90901.1"/>
    </source>
</evidence>
<dbReference type="AlphaFoldDB" id="A0A1I4UPP0"/>
<evidence type="ECO:0000256" key="5">
    <source>
        <dbReference type="ARBA" id="ARBA00022737"/>
    </source>
</evidence>
<keyword evidence="4 8" id="KW-0808">Transferase</keyword>
<dbReference type="InterPro" id="IPR001451">
    <property type="entry name" value="Hexapep"/>
</dbReference>
<dbReference type="CDD" id="cd03351">
    <property type="entry name" value="LbH_UDP-GlcNAc_AT"/>
    <property type="match status" value="1"/>
</dbReference>
<dbReference type="NCBIfam" id="TIGR01852">
    <property type="entry name" value="lipid_A_lpxA"/>
    <property type="match status" value="1"/>
</dbReference>
<dbReference type="PROSITE" id="PS00101">
    <property type="entry name" value="HEXAPEP_TRANSFERASES"/>
    <property type="match status" value="1"/>
</dbReference>
<dbReference type="GO" id="GO:0005737">
    <property type="term" value="C:cytoplasm"/>
    <property type="evidence" value="ECO:0007669"/>
    <property type="project" value="UniProtKB-SubCell"/>
</dbReference>
<comment type="subcellular location">
    <subcellularLocation>
        <location evidence="8">Cytoplasm</location>
    </subcellularLocation>
</comment>
<dbReference type="EC" id="2.3.1.129" evidence="8"/>
<dbReference type="HAMAP" id="MF_00387">
    <property type="entry name" value="LpxA"/>
    <property type="match status" value="1"/>
</dbReference>
<organism evidence="10 11">
    <name type="scientific">Thermodesulforhabdus norvegica</name>
    <dbReference type="NCBI Taxonomy" id="39841"/>
    <lineage>
        <taxon>Bacteria</taxon>
        <taxon>Pseudomonadati</taxon>
        <taxon>Thermodesulfobacteriota</taxon>
        <taxon>Syntrophobacteria</taxon>
        <taxon>Syntrophobacterales</taxon>
        <taxon>Thermodesulforhabdaceae</taxon>
        <taxon>Thermodesulforhabdus</taxon>
    </lineage>
</organism>
<dbReference type="PIRSF" id="PIRSF000456">
    <property type="entry name" value="UDP-GlcNAc_acltr"/>
    <property type="match status" value="1"/>
</dbReference>
<dbReference type="InterPro" id="IPR011004">
    <property type="entry name" value="Trimer_LpxA-like_sf"/>
</dbReference>
<reference evidence="10 11" key="1">
    <citation type="submission" date="2016-10" db="EMBL/GenBank/DDBJ databases">
        <authorList>
            <person name="de Groot N.N."/>
        </authorList>
    </citation>
    <scope>NUCLEOTIDE SEQUENCE [LARGE SCALE GENOMIC DNA]</scope>
    <source>
        <strain evidence="10 11">DSM 9990</strain>
    </source>
</reference>
<keyword evidence="1 8" id="KW-0963">Cytoplasm</keyword>
<proteinExistence type="inferred from homology"/>
<comment type="catalytic activity">
    <reaction evidence="8">
        <text>a (3R)-hydroxyacyl-[ACP] + UDP-N-acetyl-alpha-D-glucosamine = a UDP-3-O-[(3R)-3-hydroxyacyl]-N-acetyl-alpha-D-glucosamine + holo-[ACP]</text>
        <dbReference type="Rhea" id="RHEA:67812"/>
        <dbReference type="Rhea" id="RHEA-COMP:9685"/>
        <dbReference type="Rhea" id="RHEA-COMP:9945"/>
        <dbReference type="ChEBI" id="CHEBI:57705"/>
        <dbReference type="ChEBI" id="CHEBI:64479"/>
        <dbReference type="ChEBI" id="CHEBI:78827"/>
        <dbReference type="ChEBI" id="CHEBI:173225"/>
        <dbReference type="EC" id="2.3.1.129"/>
    </reaction>
</comment>
<evidence type="ECO:0000313" key="11">
    <source>
        <dbReference type="Proteomes" id="UP000199611"/>
    </source>
</evidence>
<evidence type="ECO:0000256" key="7">
    <source>
        <dbReference type="ARBA" id="ARBA00023315"/>
    </source>
</evidence>
<keyword evidence="11" id="KW-1185">Reference proteome</keyword>
<keyword evidence="6 8" id="KW-0443">Lipid metabolism</keyword>
<dbReference type="GO" id="GO:0008780">
    <property type="term" value="F:acyl-[acyl-carrier-protein]-UDP-N-acetylglucosamine O-acyltransferase activity"/>
    <property type="evidence" value="ECO:0007669"/>
    <property type="project" value="UniProtKB-UniRule"/>
</dbReference>
<evidence type="ECO:0000256" key="8">
    <source>
        <dbReference type="HAMAP-Rule" id="MF_00387"/>
    </source>
</evidence>
<dbReference type="UniPathway" id="UPA00359">
    <property type="reaction ID" value="UER00477"/>
</dbReference>
<dbReference type="InterPro" id="IPR018357">
    <property type="entry name" value="Hexapep_transf_CS"/>
</dbReference>
<dbReference type="Gene3D" id="2.160.10.10">
    <property type="entry name" value="Hexapeptide repeat proteins"/>
    <property type="match status" value="1"/>
</dbReference>
<dbReference type="STRING" id="39841.SAMN05660836_01915"/>
<sequence>MVTVHPTAIISPSARIGDGTVVEAYTVIGPEVVIGRENRIGPHVVITGRTHIGDCNRIYPFVSIGYPPQDLSYSDEPTEVVIGNHNVIREGVTIHRGTVRGRGRTEIGDHNYLMAWCHVAHDCVIGNHVIMANGATLAGHVTIGDHAVVGGLVAVHQFVRIGEYAFIGGKSAISMDVPPFMLVSSERETRVFGPNKVGLKRKGFSTEALKALKKAYKILFRSGLTRKEAIEKVKEELGGVPEVTRLVDFVESGSQRGITR</sequence>
<dbReference type="OrthoDB" id="9807278at2"/>
<dbReference type="Gene3D" id="1.20.1180.10">
    <property type="entry name" value="Udp N-acetylglucosamine O-acyltransferase, C-terminal domain"/>
    <property type="match status" value="1"/>
</dbReference>
<dbReference type="GO" id="GO:0009245">
    <property type="term" value="P:lipid A biosynthetic process"/>
    <property type="evidence" value="ECO:0007669"/>
    <property type="project" value="UniProtKB-UniRule"/>
</dbReference>
<evidence type="ECO:0000256" key="1">
    <source>
        <dbReference type="ARBA" id="ARBA00022490"/>
    </source>
</evidence>
<dbReference type="EMBL" id="FOUU01000006">
    <property type="protein sequence ID" value="SFM90901.1"/>
    <property type="molecule type" value="Genomic_DNA"/>
</dbReference>
<keyword evidence="5 8" id="KW-0677">Repeat</keyword>
<name>A0A1I4UPP0_9BACT</name>
<dbReference type="Pfam" id="PF00132">
    <property type="entry name" value="Hexapep"/>
    <property type="match status" value="2"/>
</dbReference>
<keyword evidence="7 8" id="KW-0012">Acyltransferase</keyword>
<comment type="function">
    <text evidence="8">Involved in the biosynthesis of lipid A, a phosphorylated glycolipid that anchors the lipopolysaccharide to the outer membrane of the cell.</text>
</comment>
<dbReference type="InterPro" id="IPR010137">
    <property type="entry name" value="Lipid_A_LpxA"/>
</dbReference>
<dbReference type="RefSeq" id="WP_093395331.1">
    <property type="nucleotide sequence ID" value="NZ_FOUU01000006.1"/>
</dbReference>
<gene>
    <name evidence="8" type="primary">lpxA</name>
    <name evidence="10" type="ORF">SAMN05660836_01915</name>
</gene>
<dbReference type="Pfam" id="PF13720">
    <property type="entry name" value="Acetyltransf_11"/>
    <property type="match status" value="1"/>
</dbReference>
<comment type="subunit">
    <text evidence="8">Homotrimer.</text>
</comment>
<dbReference type="NCBIfam" id="NF003657">
    <property type="entry name" value="PRK05289.1"/>
    <property type="match status" value="1"/>
</dbReference>
<dbReference type="InterPro" id="IPR029098">
    <property type="entry name" value="Acetyltransf_C"/>
</dbReference>
<dbReference type="GO" id="GO:0016020">
    <property type="term" value="C:membrane"/>
    <property type="evidence" value="ECO:0007669"/>
    <property type="project" value="GOC"/>
</dbReference>
<comment type="similarity">
    <text evidence="8">Belongs to the transferase hexapeptide repeat family. LpxA subfamily.</text>
</comment>
<evidence type="ECO:0000256" key="6">
    <source>
        <dbReference type="ARBA" id="ARBA00023098"/>
    </source>
</evidence>
<dbReference type="SUPFAM" id="SSF51161">
    <property type="entry name" value="Trimeric LpxA-like enzymes"/>
    <property type="match status" value="1"/>
</dbReference>
<dbReference type="PANTHER" id="PTHR43480">
    <property type="entry name" value="ACYL-[ACYL-CARRIER-PROTEIN]--UDP-N-ACETYLGLUCOSAMINE O-ACYLTRANSFERASE"/>
    <property type="match status" value="1"/>
</dbReference>
<accession>A0A1I4UPP0</accession>